<dbReference type="AlphaFoldDB" id="A0A402D498"/>
<dbReference type="EMBL" id="AP025739">
    <property type="protein sequence ID" value="BDI31140.1"/>
    <property type="molecule type" value="Genomic_DNA"/>
</dbReference>
<reference evidence="1 2" key="1">
    <citation type="journal article" date="2019" name="Int. J. Syst. Evol. Microbiol.">
        <title>Capsulimonas corticalis gen. nov., sp. nov., an aerobic capsulated bacterium, of a novel bacterial order, Capsulimonadales ord. nov., of the class Armatimonadia of the phylum Armatimonadetes.</title>
        <authorList>
            <person name="Li J."/>
            <person name="Kudo C."/>
            <person name="Tonouchi A."/>
        </authorList>
    </citation>
    <scope>NUCLEOTIDE SEQUENCE [LARGE SCALE GENOMIC DNA]</scope>
    <source>
        <strain evidence="1 2">AX-7</strain>
    </source>
</reference>
<protein>
    <submittedName>
        <fullName evidence="1">Uncharacterized protein</fullName>
    </submittedName>
</protein>
<proteinExistence type="predicted"/>
<accession>A0A402D498</accession>
<dbReference type="InterPro" id="IPR011990">
    <property type="entry name" value="TPR-like_helical_dom_sf"/>
</dbReference>
<dbReference type="Gene3D" id="1.25.40.10">
    <property type="entry name" value="Tetratricopeptide repeat domain"/>
    <property type="match status" value="1"/>
</dbReference>
<sequence length="284" mass="30985">MSDINEQMSGDAAISVPCERVKTWRERMEALAPRADGHLRVGIAWASSPESRESLSSRLTDWAPLGAVRGVVFFSLQKGAAAAEHTAAPVSLALIRLEGSMESPDDIAVIENLDLVISVCPIVANLAESQGVPVWIVHPNTENPAVMFKRIADELRQWSRMGDVDICVAQADEQMLQGNPQAAEQRLWQLLGEAPENVGVLNSLGVLLWHDGRTEESLTLLLTALEQDPLHRDTVLNCGDVFQTLGRDEDALALYAHYLQAFSDDVEVRQIQECVAATKVGVTA</sequence>
<evidence type="ECO:0000313" key="2">
    <source>
        <dbReference type="Proteomes" id="UP000287394"/>
    </source>
</evidence>
<dbReference type="Proteomes" id="UP000287394">
    <property type="component" value="Chromosome"/>
</dbReference>
<name>A0A402D498_9BACT</name>
<dbReference type="Pfam" id="PF13432">
    <property type="entry name" value="TPR_16"/>
    <property type="match status" value="1"/>
</dbReference>
<dbReference type="SUPFAM" id="SSF48452">
    <property type="entry name" value="TPR-like"/>
    <property type="match status" value="1"/>
</dbReference>
<dbReference type="SUPFAM" id="SSF53756">
    <property type="entry name" value="UDP-Glycosyltransferase/glycogen phosphorylase"/>
    <property type="match status" value="1"/>
</dbReference>
<organism evidence="1 2">
    <name type="scientific">Capsulimonas corticalis</name>
    <dbReference type="NCBI Taxonomy" id="2219043"/>
    <lineage>
        <taxon>Bacteria</taxon>
        <taxon>Bacillati</taxon>
        <taxon>Armatimonadota</taxon>
        <taxon>Armatimonadia</taxon>
        <taxon>Capsulimonadales</taxon>
        <taxon>Capsulimonadaceae</taxon>
        <taxon>Capsulimonas</taxon>
    </lineage>
</organism>
<dbReference type="KEGG" id="ccot:CCAX7_31910"/>
<keyword evidence="2" id="KW-1185">Reference proteome</keyword>
<gene>
    <name evidence="1" type="ORF">CCAX7_31910</name>
</gene>
<evidence type="ECO:0000313" key="1">
    <source>
        <dbReference type="EMBL" id="BDI31140.1"/>
    </source>
</evidence>
<dbReference type="RefSeq" id="WP_165864577.1">
    <property type="nucleotide sequence ID" value="NZ_AP025739.1"/>
</dbReference>